<comment type="caution">
    <text evidence="8">The sequence shown here is derived from an EMBL/GenBank/DDBJ whole genome shotgun (WGS) entry which is preliminary data.</text>
</comment>
<comment type="subcellular location">
    <subcellularLocation>
        <location evidence="1">Membrane</location>
        <topology evidence="1">Multi-pass membrane protein</topology>
    </subcellularLocation>
</comment>
<feature type="transmembrane region" description="Helical" evidence="6">
    <location>
        <begin position="309"/>
        <end position="328"/>
    </location>
</feature>
<evidence type="ECO:0000313" key="9">
    <source>
        <dbReference type="Proteomes" id="UP001530377"/>
    </source>
</evidence>
<keyword evidence="3 6" id="KW-1133">Transmembrane helix</keyword>
<feature type="transmembrane region" description="Helical" evidence="6">
    <location>
        <begin position="374"/>
        <end position="393"/>
    </location>
</feature>
<dbReference type="AlphaFoldDB" id="A0ABD3SQ43"/>
<evidence type="ECO:0000259" key="7">
    <source>
        <dbReference type="PROSITE" id="PS51380"/>
    </source>
</evidence>
<evidence type="ECO:0000313" key="8">
    <source>
        <dbReference type="EMBL" id="KAL3826719.1"/>
    </source>
</evidence>
<keyword evidence="2 6" id="KW-0812">Transmembrane</keyword>
<evidence type="ECO:0000256" key="4">
    <source>
        <dbReference type="ARBA" id="ARBA00023136"/>
    </source>
</evidence>
<evidence type="ECO:0000256" key="1">
    <source>
        <dbReference type="ARBA" id="ARBA00004141"/>
    </source>
</evidence>
<feature type="compositionally biased region" description="Low complexity" evidence="5">
    <location>
        <begin position="73"/>
        <end position="88"/>
    </location>
</feature>
<sequence length="487" mass="54481">MSSSHEVGEIFGDGNGPASALLRSPTVIIAAVGLWGMNVYLFRLFGIDYIHVLTLDLIKEKETGERGEDKDNGGPSALSSPSPGSASKSHLHHQVGSASNGVANNAADAEVTWVKLVVLSLSLLLLLHLTAILWIDVIGGSTIGAIFAFYTSVAIGIALPLPSTAWIRTSIITVFQRTFELLHPRCYCLQAGIPRPVPFVDVFFADILCSLSKVFFDWGMLWHLAWHYPEPVPEDMHTIVIPSLAASLPYLIRARQCIVMHTIGTMQNDPKRYQHMLNAIKYSTSLWPLIVSAYQKVVETEEERARLEIMLIVLFAINSTYSLAWDIIMDWGMMQNPLIMVPESCAGGASTFSGGVSKTPESCAHLVLRPRLRFGAVTSVVILCIDTVLRYCWVLRFYEKDLFPNKDVYILCTQFLEAIRRSLWNLLRVEWENIKQTKGKDAESDLEMVESLETNPFLPVSAMTMEHSRRRETSKERSKSKSFRNES</sequence>
<evidence type="ECO:0000256" key="5">
    <source>
        <dbReference type="SAM" id="MobiDB-lite"/>
    </source>
</evidence>
<feature type="region of interest" description="Disordered" evidence="5">
    <location>
        <begin position="463"/>
        <end position="487"/>
    </location>
</feature>
<dbReference type="InterPro" id="IPR004342">
    <property type="entry name" value="EXS_C"/>
</dbReference>
<dbReference type="Pfam" id="PF03124">
    <property type="entry name" value="EXS"/>
    <property type="match status" value="1"/>
</dbReference>
<evidence type="ECO:0000256" key="6">
    <source>
        <dbReference type="SAM" id="Phobius"/>
    </source>
</evidence>
<keyword evidence="9" id="KW-1185">Reference proteome</keyword>
<feature type="compositionally biased region" description="Basic and acidic residues" evidence="5">
    <location>
        <begin position="466"/>
        <end position="487"/>
    </location>
</feature>
<feature type="transmembrane region" description="Helical" evidence="6">
    <location>
        <begin position="20"/>
        <end position="41"/>
    </location>
</feature>
<keyword evidence="4 6" id="KW-0472">Membrane</keyword>
<feature type="domain" description="EXS" evidence="7">
    <location>
        <begin position="233"/>
        <end position="460"/>
    </location>
</feature>
<organism evidence="8 9">
    <name type="scientific">Cyclostephanos tholiformis</name>
    <dbReference type="NCBI Taxonomy" id="382380"/>
    <lineage>
        <taxon>Eukaryota</taxon>
        <taxon>Sar</taxon>
        <taxon>Stramenopiles</taxon>
        <taxon>Ochrophyta</taxon>
        <taxon>Bacillariophyta</taxon>
        <taxon>Coscinodiscophyceae</taxon>
        <taxon>Thalassiosirophycidae</taxon>
        <taxon>Stephanodiscales</taxon>
        <taxon>Stephanodiscaceae</taxon>
        <taxon>Cyclostephanos</taxon>
    </lineage>
</organism>
<dbReference type="GO" id="GO:0016020">
    <property type="term" value="C:membrane"/>
    <property type="evidence" value="ECO:0007669"/>
    <property type="project" value="UniProtKB-SubCell"/>
</dbReference>
<dbReference type="PANTHER" id="PTHR10783:SF46">
    <property type="entry name" value="PROTEIN ERD1 HOMOLOG 2"/>
    <property type="match status" value="1"/>
</dbReference>
<evidence type="ECO:0000256" key="3">
    <source>
        <dbReference type="ARBA" id="ARBA00022989"/>
    </source>
</evidence>
<accession>A0ABD3SQ43</accession>
<protein>
    <recommendedName>
        <fullName evidence="7">EXS domain-containing protein</fullName>
    </recommendedName>
</protein>
<name>A0ABD3SQ43_9STRA</name>
<dbReference type="Proteomes" id="UP001530377">
    <property type="component" value="Unassembled WGS sequence"/>
</dbReference>
<feature type="transmembrane region" description="Helical" evidence="6">
    <location>
        <begin position="116"/>
        <end position="135"/>
    </location>
</feature>
<feature type="transmembrane region" description="Helical" evidence="6">
    <location>
        <begin position="141"/>
        <end position="161"/>
    </location>
</feature>
<dbReference type="PANTHER" id="PTHR10783">
    <property type="entry name" value="XENOTROPIC AND POLYTROPIC RETROVIRUS RECEPTOR 1-RELATED"/>
    <property type="match status" value="1"/>
</dbReference>
<feature type="region of interest" description="Disordered" evidence="5">
    <location>
        <begin position="63"/>
        <end position="92"/>
    </location>
</feature>
<reference evidence="8 9" key="1">
    <citation type="submission" date="2024-10" db="EMBL/GenBank/DDBJ databases">
        <title>Updated reference genomes for cyclostephanoid diatoms.</title>
        <authorList>
            <person name="Roberts W.R."/>
            <person name="Alverson A.J."/>
        </authorList>
    </citation>
    <scope>NUCLEOTIDE SEQUENCE [LARGE SCALE GENOMIC DNA]</scope>
    <source>
        <strain evidence="8 9">AJA228-03</strain>
    </source>
</reference>
<dbReference type="PROSITE" id="PS51380">
    <property type="entry name" value="EXS"/>
    <property type="match status" value="1"/>
</dbReference>
<gene>
    <name evidence="8" type="ORF">ACHAXA_009328</name>
</gene>
<dbReference type="EMBL" id="JALLPB020000015">
    <property type="protein sequence ID" value="KAL3826719.1"/>
    <property type="molecule type" value="Genomic_DNA"/>
</dbReference>
<evidence type="ECO:0000256" key="2">
    <source>
        <dbReference type="ARBA" id="ARBA00022692"/>
    </source>
</evidence>
<feature type="compositionally biased region" description="Basic and acidic residues" evidence="5">
    <location>
        <begin position="63"/>
        <end position="72"/>
    </location>
</feature>
<proteinExistence type="predicted"/>